<organism evidence="2 3">
    <name type="scientific">Bartonella apis</name>
    <dbReference type="NCBI Taxonomy" id="1686310"/>
    <lineage>
        <taxon>Bacteria</taxon>
        <taxon>Pseudomonadati</taxon>
        <taxon>Pseudomonadota</taxon>
        <taxon>Alphaproteobacteria</taxon>
        <taxon>Hyphomicrobiales</taxon>
        <taxon>Bartonellaceae</taxon>
        <taxon>Bartonella</taxon>
    </lineage>
</organism>
<feature type="compositionally biased region" description="Polar residues" evidence="1">
    <location>
        <begin position="105"/>
        <end position="121"/>
    </location>
</feature>
<protein>
    <submittedName>
        <fullName evidence="2">Uncharacterized protein</fullName>
    </submittedName>
</protein>
<evidence type="ECO:0000313" key="2">
    <source>
        <dbReference type="EMBL" id="OLY43834.1"/>
    </source>
</evidence>
<dbReference type="EMBL" id="LXYT01000001">
    <property type="protein sequence ID" value="OLY43834.1"/>
    <property type="molecule type" value="Genomic_DNA"/>
</dbReference>
<comment type="caution">
    <text evidence="2">The sequence shown here is derived from an EMBL/GenBank/DDBJ whole genome shotgun (WGS) entry which is preliminary data.</text>
</comment>
<evidence type="ECO:0000313" key="3">
    <source>
        <dbReference type="Proteomes" id="UP000187344"/>
    </source>
</evidence>
<dbReference type="AlphaFoldDB" id="A0A1R0FA24"/>
<accession>A0A1R0FA24</accession>
<gene>
    <name evidence="2" type="ORF">PEB0149_012720</name>
</gene>
<sequence length="129" mass="14072">MPTGRVEGEHFSNDQEFLACQNSMTAEKIQKSQRDMAAQSFKAKTETGWNQEFGADESFSGRKGFDASRKILVALTCSTIFSTSLFFDGTAFAETVNDDIKIANNGKQSKPSIANKKQNATGEKAATET</sequence>
<proteinExistence type="predicted"/>
<keyword evidence="3" id="KW-1185">Reference proteome</keyword>
<dbReference type="RefSeq" id="WP_075868996.1">
    <property type="nucleotide sequence ID" value="NZ_LXYT01000001.1"/>
</dbReference>
<dbReference type="Proteomes" id="UP000187344">
    <property type="component" value="Unassembled WGS sequence"/>
</dbReference>
<reference evidence="2 3" key="1">
    <citation type="submission" date="2016-12" db="EMBL/GenBank/DDBJ databases">
        <title>Comparative genomics of Bartonella apis.</title>
        <authorList>
            <person name="Engel P."/>
        </authorList>
    </citation>
    <scope>NUCLEOTIDE SEQUENCE [LARGE SCALE GENOMIC DNA]</scope>
    <source>
        <strain evidence="2 3">PEB0149</strain>
    </source>
</reference>
<evidence type="ECO:0000256" key="1">
    <source>
        <dbReference type="SAM" id="MobiDB-lite"/>
    </source>
</evidence>
<name>A0A1R0FA24_9HYPH</name>
<feature type="region of interest" description="Disordered" evidence="1">
    <location>
        <begin position="103"/>
        <end position="129"/>
    </location>
</feature>